<proteinExistence type="predicted"/>
<dbReference type="RefSeq" id="WP_014026078.1">
    <property type="nucleotide sequence ID" value="NC_015931.1"/>
</dbReference>
<evidence type="ECO:0000313" key="1">
    <source>
        <dbReference type="EMBL" id="AEM38401.1"/>
    </source>
</evidence>
<dbReference type="EMBL" id="CP002838">
    <property type="protein sequence ID" value="AEM38401.1"/>
    <property type="molecule type" value="Genomic_DNA"/>
</dbReference>
<accession>G0EGM7</accession>
<gene>
    <name evidence="1" type="ordered locus">Pyrfu_0530</name>
</gene>
<dbReference type="Proteomes" id="UP000001037">
    <property type="component" value="Chromosome"/>
</dbReference>
<dbReference type="KEGG" id="pfm:Pyrfu_0530"/>
<dbReference type="GeneID" id="11138992"/>
<name>G0EGM7_PYRF1</name>
<sequence>MDLGAEPRQVLRIFRRSKKEFRENLKTVATSLSAAEILDTTAALAPDTEFDVLDAPEWAAELWEHLLTEWLRQPRGPPPPSARVAALLAAARRAAERGIPVSVDELEKSLEEVEGIGEEEI</sequence>
<reference evidence="1 2" key="1">
    <citation type="journal article" date="2011" name="Stand. Genomic Sci.">
        <title>Complete genome sequence of the hyperthermophilic chemolithoautotroph Pyrolobus fumarii type strain (1A).</title>
        <authorList>
            <person name="Anderson I."/>
            <person name="Goker M."/>
            <person name="Nolan M."/>
            <person name="Lucas S."/>
            <person name="Hammon N."/>
            <person name="Deshpande S."/>
            <person name="Cheng J.F."/>
            <person name="Tapia R."/>
            <person name="Han C."/>
            <person name="Goodwin L."/>
            <person name="Pitluck S."/>
            <person name="Huntemann M."/>
            <person name="Liolios K."/>
            <person name="Ivanova N."/>
            <person name="Pagani I."/>
            <person name="Mavromatis K."/>
            <person name="Ovchinikova G."/>
            <person name="Pati A."/>
            <person name="Chen A."/>
            <person name="Palaniappan K."/>
            <person name="Land M."/>
            <person name="Hauser L."/>
            <person name="Brambilla E.M."/>
            <person name="Huber H."/>
            <person name="Yasawong M."/>
            <person name="Rohde M."/>
            <person name="Spring S."/>
            <person name="Abt B."/>
            <person name="Sikorski J."/>
            <person name="Wirth R."/>
            <person name="Detter J.C."/>
            <person name="Woyke T."/>
            <person name="Bristow J."/>
            <person name="Eisen J.A."/>
            <person name="Markowitz V."/>
            <person name="Hugenholtz P."/>
            <person name="Kyrpides N.C."/>
            <person name="Klenk H.P."/>
            <person name="Lapidus A."/>
        </authorList>
    </citation>
    <scope>NUCLEOTIDE SEQUENCE [LARGE SCALE GENOMIC DNA]</scope>
    <source>
        <strain evidence="2">DSM 11204 / 1A</strain>
    </source>
</reference>
<dbReference type="HOGENOM" id="CLU_2032947_0_0_2"/>
<dbReference type="InParanoid" id="G0EGM7"/>
<keyword evidence="2" id="KW-1185">Reference proteome</keyword>
<dbReference type="STRING" id="694429.Pyrfu_0530"/>
<evidence type="ECO:0000313" key="2">
    <source>
        <dbReference type="Proteomes" id="UP000001037"/>
    </source>
</evidence>
<organism evidence="1 2">
    <name type="scientific">Pyrolobus fumarii (strain DSM 11204 / 1A)</name>
    <dbReference type="NCBI Taxonomy" id="694429"/>
    <lineage>
        <taxon>Archaea</taxon>
        <taxon>Thermoproteota</taxon>
        <taxon>Thermoprotei</taxon>
        <taxon>Desulfurococcales</taxon>
        <taxon>Pyrodictiaceae</taxon>
        <taxon>Pyrolobus</taxon>
    </lineage>
</organism>
<dbReference type="AlphaFoldDB" id="G0EGM7"/>
<protein>
    <submittedName>
        <fullName evidence="1">Uncharacterized protein</fullName>
    </submittedName>
</protein>